<proteinExistence type="predicted"/>
<gene>
    <name evidence="3" type="ORF">CTOB1V02_LOCUS3992</name>
</gene>
<sequence length="260" mass="29046">MEPAVLWDFAQTFSVSVTLFSLYIKLFFVMGITWVAEVISWAWGQNDFWYIVDYINALQGVFMFVIFVCKRKTLRYLSRILRGKNPSSGFDYSTSAHDTKSTSLSRPSERGSGGCCLAPAESSEPEGEAGEKECNGGNPPKAPPRRRSSSCCYDEIGEDSRPWEVVLLDGEVRAGRRRHQSERGLCCRETEGSDSPEASLDSPIRESPGVSQGQLMTEASKRRKEFSSGRRKTVSFEDEPCDDNKMALHLASQKIRGTLV</sequence>
<dbReference type="PANTHER" id="PTHR47154">
    <property type="entry name" value="G-PROTEIN COUPLED RECEPTOR MTH-RELATED"/>
    <property type="match status" value="1"/>
</dbReference>
<evidence type="ECO:0000256" key="2">
    <source>
        <dbReference type="SAM" id="Phobius"/>
    </source>
</evidence>
<keyword evidence="2" id="KW-1133">Transmembrane helix</keyword>
<evidence type="ECO:0000256" key="1">
    <source>
        <dbReference type="SAM" id="MobiDB-lite"/>
    </source>
</evidence>
<feature type="transmembrane region" description="Helical" evidence="2">
    <location>
        <begin position="12"/>
        <end position="36"/>
    </location>
</feature>
<dbReference type="InterPro" id="IPR051384">
    <property type="entry name" value="Mth_GPCR"/>
</dbReference>
<dbReference type="AlphaFoldDB" id="A0A7R8W6W4"/>
<dbReference type="Gene3D" id="1.20.1070.10">
    <property type="entry name" value="Rhodopsin 7-helix transmembrane proteins"/>
    <property type="match status" value="1"/>
</dbReference>
<feature type="compositionally biased region" description="Polar residues" evidence="1">
    <location>
        <begin position="92"/>
        <end position="106"/>
    </location>
</feature>
<feature type="compositionally biased region" description="Basic and acidic residues" evidence="1">
    <location>
        <begin position="181"/>
        <end position="191"/>
    </location>
</feature>
<keyword evidence="2" id="KW-0812">Transmembrane</keyword>
<reference evidence="3" key="1">
    <citation type="submission" date="2020-11" db="EMBL/GenBank/DDBJ databases">
        <authorList>
            <person name="Tran Van P."/>
        </authorList>
    </citation>
    <scope>NUCLEOTIDE SEQUENCE</scope>
</reference>
<keyword evidence="2" id="KW-0472">Membrane</keyword>
<dbReference type="OrthoDB" id="6381164at2759"/>
<accession>A0A7R8W6W4</accession>
<protein>
    <submittedName>
        <fullName evidence="3">Uncharacterized protein</fullName>
    </submittedName>
</protein>
<evidence type="ECO:0000313" key="3">
    <source>
        <dbReference type="EMBL" id="CAD7226067.1"/>
    </source>
</evidence>
<name>A0A7R8W6W4_9CRUS</name>
<dbReference type="PANTHER" id="PTHR47154:SF2">
    <property type="entry name" value="G-PROTEIN COUPLED RECEPTOR MTH-RELATED"/>
    <property type="match status" value="1"/>
</dbReference>
<organism evidence="3">
    <name type="scientific">Cyprideis torosa</name>
    <dbReference type="NCBI Taxonomy" id="163714"/>
    <lineage>
        <taxon>Eukaryota</taxon>
        <taxon>Metazoa</taxon>
        <taxon>Ecdysozoa</taxon>
        <taxon>Arthropoda</taxon>
        <taxon>Crustacea</taxon>
        <taxon>Oligostraca</taxon>
        <taxon>Ostracoda</taxon>
        <taxon>Podocopa</taxon>
        <taxon>Podocopida</taxon>
        <taxon>Cytherocopina</taxon>
        <taxon>Cytheroidea</taxon>
        <taxon>Cytherideidae</taxon>
        <taxon>Cyprideis</taxon>
    </lineage>
</organism>
<feature type="transmembrane region" description="Helical" evidence="2">
    <location>
        <begin position="48"/>
        <end position="69"/>
    </location>
</feature>
<dbReference type="GO" id="GO:0005886">
    <property type="term" value="C:plasma membrane"/>
    <property type="evidence" value="ECO:0007669"/>
    <property type="project" value="TreeGrafter"/>
</dbReference>
<dbReference type="GO" id="GO:0008528">
    <property type="term" value="F:G protein-coupled peptide receptor activity"/>
    <property type="evidence" value="ECO:0007669"/>
    <property type="project" value="TreeGrafter"/>
</dbReference>
<feature type="compositionally biased region" description="Basic residues" evidence="1">
    <location>
        <begin position="221"/>
        <end position="233"/>
    </location>
</feature>
<feature type="region of interest" description="Disordered" evidence="1">
    <location>
        <begin position="179"/>
        <end position="239"/>
    </location>
</feature>
<dbReference type="EMBL" id="OB660735">
    <property type="protein sequence ID" value="CAD7226067.1"/>
    <property type="molecule type" value="Genomic_DNA"/>
</dbReference>
<feature type="region of interest" description="Disordered" evidence="1">
    <location>
        <begin position="92"/>
        <end position="150"/>
    </location>
</feature>